<proteinExistence type="predicted"/>
<dbReference type="PATRIC" id="fig|477184.5.peg.314"/>
<reference evidence="3 4" key="1">
    <citation type="journal article" date="2012" name="J. Bacteriol.">
        <title>Genome sequence of the highly efficient arsenite-oxidizing bacterium Achromobacter arsenitoxydans SY8.</title>
        <authorList>
            <person name="Li X."/>
            <person name="Hu Y."/>
            <person name="Gong J."/>
            <person name="Lin Y."/>
            <person name="Johnstone L."/>
            <person name="Rensing C."/>
            <person name="Wang G."/>
        </authorList>
    </citation>
    <scope>NUCLEOTIDE SEQUENCE [LARGE SCALE GENOMIC DNA]</scope>
    <source>
        <strain evidence="3 4">SY8</strain>
    </source>
</reference>
<keyword evidence="4" id="KW-1185">Reference proteome</keyword>
<dbReference type="Pfam" id="PF14903">
    <property type="entry name" value="WG_beta_rep"/>
    <property type="match status" value="4"/>
</dbReference>
<organism evidence="3 4">
    <name type="scientific">Achromobacter arsenitoxydans SY8</name>
    <dbReference type="NCBI Taxonomy" id="477184"/>
    <lineage>
        <taxon>Bacteria</taxon>
        <taxon>Pseudomonadati</taxon>
        <taxon>Pseudomonadota</taxon>
        <taxon>Betaproteobacteria</taxon>
        <taxon>Burkholderiales</taxon>
        <taxon>Alcaligenaceae</taxon>
        <taxon>Achromobacter</taxon>
    </lineage>
</organism>
<feature type="compositionally biased region" description="Low complexity" evidence="1">
    <location>
        <begin position="1012"/>
        <end position="1023"/>
    </location>
</feature>
<evidence type="ECO:0000256" key="1">
    <source>
        <dbReference type="SAM" id="MobiDB-lite"/>
    </source>
</evidence>
<dbReference type="eggNOG" id="COG2113">
    <property type="taxonomic scope" value="Bacteria"/>
</dbReference>
<name>H0F0P3_9BURK</name>
<dbReference type="InterPro" id="IPR032774">
    <property type="entry name" value="WG_beta_rep"/>
</dbReference>
<gene>
    <name evidence="3" type="ORF">KYC_01624</name>
</gene>
<dbReference type="PANTHER" id="PTHR37841:SF1">
    <property type="entry name" value="DUF3298 DOMAIN-CONTAINING PROTEIN"/>
    <property type="match status" value="1"/>
</dbReference>
<dbReference type="eggNOG" id="COG5263">
    <property type="taxonomic scope" value="Bacteria"/>
</dbReference>
<comment type="caution">
    <text evidence="3">The sequence shown here is derived from an EMBL/GenBank/DDBJ whole genome shotgun (WGS) entry which is preliminary data.</text>
</comment>
<dbReference type="Proteomes" id="UP000003113">
    <property type="component" value="Unassembled WGS sequence"/>
</dbReference>
<evidence type="ECO:0000313" key="3">
    <source>
        <dbReference type="EMBL" id="EHK68150.1"/>
    </source>
</evidence>
<feature type="chain" id="PRO_5003532324" evidence="2">
    <location>
        <begin position="30"/>
        <end position="1023"/>
    </location>
</feature>
<accession>H0F0P3</accession>
<dbReference type="EMBL" id="AGUF01000008">
    <property type="protein sequence ID" value="EHK68150.1"/>
    <property type="molecule type" value="Genomic_DNA"/>
</dbReference>
<evidence type="ECO:0000313" key="4">
    <source>
        <dbReference type="Proteomes" id="UP000003113"/>
    </source>
</evidence>
<dbReference type="RefSeq" id="WP_008158168.1">
    <property type="nucleotide sequence ID" value="NZ_AGUF01000008.1"/>
</dbReference>
<evidence type="ECO:0000256" key="2">
    <source>
        <dbReference type="SAM" id="SignalP"/>
    </source>
</evidence>
<dbReference type="STRING" id="477184.KYC_01624"/>
<dbReference type="PANTHER" id="PTHR37841">
    <property type="entry name" value="GLR2918 PROTEIN"/>
    <property type="match status" value="1"/>
</dbReference>
<keyword evidence="2" id="KW-0732">Signal</keyword>
<dbReference type="SUPFAM" id="SSF69360">
    <property type="entry name" value="Cell wall binding repeat"/>
    <property type="match status" value="1"/>
</dbReference>
<protein>
    <submittedName>
        <fullName evidence="3">KWG Leptospira family protein 1</fullName>
    </submittedName>
</protein>
<sequence length="1023" mass="109735">MKAAPFFKPLALAAALAGLPLLAPVSAHAMPDWMQQCTSSFYGEGSGTSCHENYQEGLAAVLVGVGSDESAAWGYIDKQGIMAIAPAYTEARSFQNGVAAVSQGDRWGYIDRKGQWVIQPRFSNATGFNAEGTALAEEDGRDVLIDRHGKVVKTFPLGTRSWGFLPGQKLASMEWPTPPRLFSTASGKAAALPDGVMALAAPTGGYLPAQTRDSRYGGWWGLLDAKEGWAIAPQTLRSMSPPVRDGNVVAVQRERQWEFVDTDGASLAPDRYERVELVAPGAWLARSADGRTTLLDGSLKPIHVFQGGYVGLVERDGWRYATEPGMTLLVDPAGGLQRLPLRNGKVEISGGRAWVYGAPESGVNAGTADDMSPEDEARAAAALAEVQAQAAADEGPGIEQEAATEAVAAAADTAADAAVAAAADAAAPAAMDAQTGPDDAARDAAVAQSGDGALHQIYGPDGRPVLDDAAIASLRGYDISIFHYARAAGADAANAPLALLHPDSYEKPLGILTASGKIVTNADWDSIDTYDVAMPLLVRTKNHRAGAIGADGSWAVPPEFSEMRAFRGPYTWARTPDMKRGDARLIDARGQTVPVPADVLEDASKIDGDLLFYRKMNENRQRRWGLWNIREGAPALKPAYEQVQEFEGDWAKVQEKNRWGVVNRQGQWVLPATQEGAYDMEYLGDGLMLVDAPDAARKRSGYSERAYRVVNLRTGKSSEPVVGKPEKLKGGRLLGQLPDASVVLFDAQGSFIRVSDGRPESKQQYGDWLYIRHDEREGAIDARGNLKVPAIYGEFNPFFAQPEGLARANLGSGYRVIDQNGKPVLEKLGDGTPLASMRSIVFSDDNESTSIMVDLQGREIARVAGRYAIDYRNASEGVAPYSDDNGKSGFINAAGKRVVGAHFDKLGPLKDGLARARRLERTGKLYGYVDLTGRYAIAPAFTWAADFHDERALVRRGRLVEFIDTKGKTTALFGTLCGTLVIVDAQDRQSWPPRKLTCPEAVGIDPPPPVPAVSANPANAKAE</sequence>
<dbReference type="OrthoDB" id="5380961at2"/>
<feature type="signal peptide" evidence="2">
    <location>
        <begin position="1"/>
        <end position="29"/>
    </location>
</feature>
<dbReference type="AlphaFoldDB" id="H0F0P3"/>
<feature type="region of interest" description="Disordered" evidence="1">
    <location>
        <begin position="996"/>
        <end position="1023"/>
    </location>
</feature>